<accession>A0A4Q0AI47</accession>
<protein>
    <submittedName>
        <fullName evidence="2">Uncharacterized protein</fullName>
    </submittedName>
</protein>
<reference evidence="2" key="1">
    <citation type="submission" date="2019-01" db="EMBL/GenBank/DDBJ databases">
        <title>Genomic signatures and co-occurrence patterns of the ultra-small Saccharimodia (Patescibacteria phylum) suggest a symbiotic lifestyle.</title>
        <authorList>
            <person name="Lemos L."/>
            <person name="Medeiros J."/>
            <person name="Andreote F."/>
            <person name="Fernandes G."/>
            <person name="Varani A."/>
            <person name="Oliveira G."/>
            <person name="Pylro V."/>
        </authorList>
    </citation>
    <scope>NUCLEOTIDE SEQUENCE [LARGE SCALE GENOMIC DNA]</scope>
    <source>
        <strain evidence="2">AMD02</strain>
    </source>
</reference>
<evidence type="ECO:0000313" key="2">
    <source>
        <dbReference type="EMBL" id="RWZ78710.1"/>
    </source>
</evidence>
<proteinExistence type="predicted"/>
<dbReference type="Proteomes" id="UP000289257">
    <property type="component" value="Unassembled WGS sequence"/>
</dbReference>
<dbReference type="AlphaFoldDB" id="A0A4Q0AI47"/>
<evidence type="ECO:0000256" key="1">
    <source>
        <dbReference type="SAM" id="MobiDB-lite"/>
    </source>
</evidence>
<name>A0A4Q0AI47_9BACT</name>
<feature type="compositionally biased region" description="Polar residues" evidence="1">
    <location>
        <begin position="1"/>
        <end position="11"/>
    </location>
</feature>
<feature type="region of interest" description="Disordered" evidence="1">
    <location>
        <begin position="1"/>
        <end position="35"/>
    </location>
</feature>
<organism evidence="2 3">
    <name type="scientific">Candidatus Microsaccharimonas sossegonensis</name>
    <dbReference type="NCBI Taxonomy" id="2506948"/>
    <lineage>
        <taxon>Bacteria</taxon>
        <taxon>Candidatus Saccharimonadota</taxon>
        <taxon>Candidatus Saccharimonadia</taxon>
        <taxon>Candidatus Saccharimonadales</taxon>
        <taxon>Candidatus Saccharimonadaceae</taxon>
        <taxon>Candidatus Microsaccharimonas</taxon>
    </lineage>
</organism>
<gene>
    <name evidence="2" type="ORF">EOT05_03100</name>
</gene>
<keyword evidence="3" id="KW-1185">Reference proteome</keyword>
<comment type="caution">
    <text evidence="2">The sequence shown here is derived from an EMBL/GenBank/DDBJ whole genome shotgun (WGS) entry which is preliminary data.</text>
</comment>
<evidence type="ECO:0000313" key="3">
    <source>
        <dbReference type="Proteomes" id="UP000289257"/>
    </source>
</evidence>
<dbReference type="EMBL" id="SCKX01000001">
    <property type="protein sequence ID" value="RWZ78710.1"/>
    <property type="molecule type" value="Genomic_DNA"/>
</dbReference>
<sequence>MNQVSPETNVSSREDTLLENTGMNPTVEPDLTNPTIFPSSDQAEYIALPDPEFVAPYLSEEAELGVLLGRQAANLAVAIGVSTNQEVQVREVNRFLNATGYDTNASPAELAAQQSFVRDIISQIEGHVRTETAAALIAQNKALRTQLADIKAALMEQPADILIEMAPLLEQPKHIEPNVDEFVSEIQETLQTSETPHNVPTTDELETAFLSETSEAMSPARGISIREISRKALSATVRFFTPPIEHAMTTGNSLIDVELESIGQK</sequence>